<dbReference type="GO" id="GO:0003677">
    <property type="term" value="F:DNA binding"/>
    <property type="evidence" value="ECO:0007669"/>
    <property type="project" value="UniProtKB-KW"/>
</dbReference>
<sequence>MNHKYWISVVLDDQLGDDDVMRLIDESFRLTGKQG</sequence>
<dbReference type="Gene3D" id="3.90.1150.30">
    <property type="match status" value="1"/>
</dbReference>
<reference evidence="1" key="1">
    <citation type="submission" date="2023-01" db="EMBL/GenBank/DDBJ databases">
        <title>Genome analysis of 13 Lactobacillus isolated from gut of wild boar.</title>
        <authorList>
            <person name="Papp P."/>
            <person name="Libisch B."/>
            <person name="Nagy T."/>
            <person name="Olasz F."/>
        </authorList>
    </citation>
    <scope>NUCLEOTIDE SEQUENCE</scope>
    <source>
        <strain evidence="1">F108</strain>
    </source>
</reference>
<comment type="caution">
    <text evidence="1">The sequence shown here is derived from an EMBL/GenBank/DDBJ whole genome shotgun (WGS) entry which is preliminary data.</text>
</comment>
<dbReference type="Proteomes" id="UP001218021">
    <property type="component" value="Unassembled WGS sequence"/>
</dbReference>
<evidence type="ECO:0000313" key="2">
    <source>
        <dbReference type="Proteomes" id="UP001218021"/>
    </source>
</evidence>
<protein>
    <submittedName>
        <fullName evidence="1">MmcQ/YjbR family DNA-binding protein</fullName>
    </submittedName>
</protein>
<accession>A0AAJ1M9F6</accession>
<dbReference type="RefSeq" id="WP_080967888.1">
    <property type="nucleotide sequence ID" value="NZ_JAQONC010000022.1"/>
</dbReference>
<keyword evidence="1" id="KW-0238">DNA-binding</keyword>
<gene>
    <name evidence="1" type="ORF">PO158_05430</name>
</gene>
<organism evidence="1 2">
    <name type="scientific">Limosilactobacillus mucosae</name>
    <name type="common">Lactobacillus mucosae</name>
    <dbReference type="NCBI Taxonomy" id="97478"/>
    <lineage>
        <taxon>Bacteria</taxon>
        <taxon>Bacillati</taxon>
        <taxon>Bacillota</taxon>
        <taxon>Bacilli</taxon>
        <taxon>Lactobacillales</taxon>
        <taxon>Lactobacillaceae</taxon>
        <taxon>Limosilactobacillus</taxon>
    </lineage>
</organism>
<dbReference type="InterPro" id="IPR038056">
    <property type="entry name" value="YjbR-like_sf"/>
</dbReference>
<dbReference type="SUPFAM" id="SSF142906">
    <property type="entry name" value="YjbR-like"/>
    <property type="match status" value="1"/>
</dbReference>
<proteinExistence type="predicted"/>
<dbReference type="EMBL" id="JAQOND010000023">
    <property type="protein sequence ID" value="MDC2827728.1"/>
    <property type="molecule type" value="Genomic_DNA"/>
</dbReference>
<name>A0AAJ1M9F6_LIMMU</name>
<dbReference type="AlphaFoldDB" id="A0AAJ1M9F6"/>
<evidence type="ECO:0000313" key="1">
    <source>
        <dbReference type="EMBL" id="MDC2827728.1"/>
    </source>
</evidence>